<evidence type="ECO:0000313" key="3">
    <source>
        <dbReference type="Proteomes" id="UP000041254"/>
    </source>
</evidence>
<keyword evidence="3" id="KW-1185">Reference proteome</keyword>
<dbReference type="PhylomeDB" id="A0A0G4FXH8"/>
<dbReference type="Pfam" id="PF00069">
    <property type="entry name" value="Pkinase"/>
    <property type="match status" value="1"/>
</dbReference>
<dbReference type="PANTHER" id="PTHR44167:SF30">
    <property type="entry name" value="PHOSPHORYLASE KINASE"/>
    <property type="match status" value="1"/>
</dbReference>
<dbReference type="InterPro" id="IPR000719">
    <property type="entry name" value="Prot_kinase_dom"/>
</dbReference>
<dbReference type="Proteomes" id="UP000041254">
    <property type="component" value="Unassembled WGS sequence"/>
</dbReference>
<dbReference type="OMA" id="QNNASHH"/>
<protein>
    <recommendedName>
        <fullName evidence="1">Protein kinase domain-containing protein</fullName>
    </recommendedName>
</protein>
<dbReference type="OrthoDB" id="445786at2759"/>
<dbReference type="GO" id="GO:0005524">
    <property type="term" value="F:ATP binding"/>
    <property type="evidence" value="ECO:0007669"/>
    <property type="project" value="InterPro"/>
</dbReference>
<dbReference type="Gene3D" id="1.10.510.10">
    <property type="entry name" value="Transferase(Phosphotransferase) domain 1"/>
    <property type="match status" value="1"/>
</dbReference>
<dbReference type="PROSITE" id="PS50011">
    <property type="entry name" value="PROTEIN_KINASE_DOM"/>
    <property type="match status" value="1"/>
</dbReference>
<name>A0A0G4FXH8_VITBC</name>
<dbReference type="VEuPathDB" id="CryptoDB:Vbra_6082"/>
<reference evidence="2 3" key="1">
    <citation type="submission" date="2014-11" db="EMBL/GenBank/DDBJ databases">
        <authorList>
            <person name="Zhu J."/>
            <person name="Qi W."/>
            <person name="Song R."/>
        </authorList>
    </citation>
    <scope>NUCLEOTIDE SEQUENCE [LARGE SCALE GENOMIC DNA]</scope>
</reference>
<accession>A0A0G4FXH8</accession>
<dbReference type="PANTHER" id="PTHR44167">
    <property type="entry name" value="OVARIAN-SPECIFIC SERINE/THREONINE-PROTEIN KINASE LOK-RELATED"/>
    <property type="match status" value="1"/>
</dbReference>
<dbReference type="PROSITE" id="PS00108">
    <property type="entry name" value="PROTEIN_KINASE_ST"/>
    <property type="match status" value="1"/>
</dbReference>
<dbReference type="GO" id="GO:0004674">
    <property type="term" value="F:protein serine/threonine kinase activity"/>
    <property type="evidence" value="ECO:0007669"/>
    <property type="project" value="TreeGrafter"/>
</dbReference>
<dbReference type="InterPro" id="IPR011009">
    <property type="entry name" value="Kinase-like_dom_sf"/>
</dbReference>
<dbReference type="InParanoid" id="A0A0G4FXH8"/>
<dbReference type="GO" id="GO:0005634">
    <property type="term" value="C:nucleus"/>
    <property type="evidence" value="ECO:0007669"/>
    <property type="project" value="TreeGrafter"/>
</dbReference>
<dbReference type="STRING" id="1169540.A0A0G4FXH8"/>
<dbReference type="AlphaFoldDB" id="A0A0G4FXH8"/>
<dbReference type="EMBL" id="CDMY01000520">
    <property type="protein sequence ID" value="CEM20114.1"/>
    <property type="molecule type" value="Genomic_DNA"/>
</dbReference>
<dbReference type="GO" id="GO:0044773">
    <property type="term" value="P:mitotic DNA damage checkpoint signaling"/>
    <property type="evidence" value="ECO:0007669"/>
    <property type="project" value="TreeGrafter"/>
</dbReference>
<evidence type="ECO:0000259" key="1">
    <source>
        <dbReference type="PROSITE" id="PS50011"/>
    </source>
</evidence>
<dbReference type="SMART" id="SM00220">
    <property type="entry name" value="S_TKc"/>
    <property type="match status" value="1"/>
</dbReference>
<dbReference type="SUPFAM" id="SSF56112">
    <property type="entry name" value="Protein kinase-like (PK-like)"/>
    <property type="match status" value="1"/>
</dbReference>
<organism evidence="2 3">
    <name type="scientific">Vitrella brassicaformis (strain CCMP3155)</name>
    <dbReference type="NCBI Taxonomy" id="1169540"/>
    <lineage>
        <taxon>Eukaryota</taxon>
        <taxon>Sar</taxon>
        <taxon>Alveolata</taxon>
        <taxon>Colpodellida</taxon>
        <taxon>Vitrellaceae</taxon>
        <taxon>Vitrella</taxon>
    </lineage>
</organism>
<dbReference type="InterPro" id="IPR008271">
    <property type="entry name" value="Ser/Thr_kinase_AS"/>
</dbReference>
<feature type="domain" description="Protein kinase" evidence="1">
    <location>
        <begin position="1"/>
        <end position="229"/>
    </location>
</feature>
<evidence type="ECO:0000313" key="2">
    <source>
        <dbReference type="EMBL" id="CEM20114.1"/>
    </source>
</evidence>
<gene>
    <name evidence="2" type="ORF">Vbra_6082</name>
</gene>
<proteinExistence type="predicted"/>
<sequence length="251" mass="28434">MTKTVVRIIKIDERCKEQGEVLAQYGHGGKDIDIDGHPNIFETRDVYRDSSSCYIVMDHHKQLDGSTAEDWTIERLGEVTADMVLALEHIHGLEIAHRDIKLGNFLMADDGRVVLTDFGLARKTQQPKYEGHGVAKCQPPEVWKGSYGRKADMWSLGVVLFELVCRFPPFYGNSGIDDLSLYQIIDGNLWTDFGFEELPQGFQDLMKGLLEPEPRRRLSAERALQNPFIQAALSQRAQGRSQPWTPSFRGV</sequence>